<dbReference type="EMBL" id="VSSQ01006708">
    <property type="protein sequence ID" value="MPM33611.1"/>
    <property type="molecule type" value="Genomic_DNA"/>
</dbReference>
<gene>
    <name evidence="1" type="ORF">SDC9_80188</name>
</gene>
<comment type="caution">
    <text evidence="1">The sequence shown here is derived from an EMBL/GenBank/DDBJ whole genome shotgun (WGS) entry which is preliminary data.</text>
</comment>
<proteinExistence type="predicted"/>
<protein>
    <recommendedName>
        <fullName evidence="2">Bacteriocin-protection protein, YdeI/OmpD-associated family</fullName>
    </recommendedName>
</protein>
<reference evidence="1" key="1">
    <citation type="submission" date="2019-08" db="EMBL/GenBank/DDBJ databases">
        <authorList>
            <person name="Kucharzyk K."/>
            <person name="Murdoch R.W."/>
            <person name="Higgins S."/>
            <person name="Loffler F."/>
        </authorList>
    </citation>
    <scope>NUCLEOTIDE SEQUENCE</scope>
</reference>
<evidence type="ECO:0008006" key="2">
    <source>
        <dbReference type="Google" id="ProtNLM"/>
    </source>
</evidence>
<evidence type="ECO:0000313" key="1">
    <source>
        <dbReference type="EMBL" id="MPM33611.1"/>
    </source>
</evidence>
<dbReference type="AlphaFoldDB" id="A0A644Z0S6"/>
<organism evidence="1">
    <name type="scientific">bioreactor metagenome</name>
    <dbReference type="NCBI Taxonomy" id="1076179"/>
    <lineage>
        <taxon>unclassified sequences</taxon>
        <taxon>metagenomes</taxon>
        <taxon>ecological metagenomes</taxon>
    </lineage>
</organism>
<name>A0A644Z0S6_9ZZZZ</name>
<accession>A0A644Z0S6</accession>
<sequence>MEPLKFANRQEFRNWLSENALSNVGIWLLMSKSKAEPTITAAEALEEALCFGWIDGQMKSVDENSYIKYFKQRSEKSIWSEKNKALTEKLEEKGIMTDFGRAKLIAAKENGQWTAVKAGPLAEEALQIFGELVRPHPQAYENYTKMPPSMQKVYALSYDMTKTEVGKIKRLHTIIERLQLNLNPMERMPK</sequence>